<feature type="compositionally biased region" description="Low complexity" evidence="4">
    <location>
        <begin position="985"/>
        <end position="994"/>
    </location>
</feature>
<feature type="region of interest" description="Disordered" evidence="4">
    <location>
        <begin position="141"/>
        <end position="160"/>
    </location>
</feature>
<dbReference type="InterPro" id="IPR042178">
    <property type="entry name" value="Serpin_sf_1"/>
</dbReference>
<keyword evidence="1" id="KW-0646">Protease inhibitor</keyword>
<evidence type="ECO:0000313" key="6">
    <source>
        <dbReference type="EMBL" id="CAD7393432.1"/>
    </source>
</evidence>
<feature type="region of interest" description="Disordered" evidence="4">
    <location>
        <begin position="76"/>
        <end position="98"/>
    </location>
</feature>
<feature type="region of interest" description="Disordered" evidence="4">
    <location>
        <begin position="985"/>
        <end position="1004"/>
    </location>
</feature>
<dbReference type="GO" id="GO:0005615">
    <property type="term" value="C:extracellular space"/>
    <property type="evidence" value="ECO:0007669"/>
    <property type="project" value="InterPro"/>
</dbReference>
<evidence type="ECO:0000256" key="3">
    <source>
        <dbReference type="RuleBase" id="RU000411"/>
    </source>
</evidence>
<feature type="region of interest" description="Disordered" evidence="4">
    <location>
        <begin position="386"/>
        <end position="428"/>
    </location>
</feature>
<dbReference type="PROSITE" id="PS00284">
    <property type="entry name" value="SERPIN"/>
    <property type="match status" value="1"/>
</dbReference>
<dbReference type="EMBL" id="OC316712">
    <property type="protein sequence ID" value="CAD7393432.1"/>
    <property type="molecule type" value="Genomic_DNA"/>
</dbReference>
<dbReference type="Pfam" id="PF00079">
    <property type="entry name" value="Serpin"/>
    <property type="match status" value="1"/>
</dbReference>
<dbReference type="PANTHER" id="PTHR11461">
    <property type="entry name" value="SERINE PROTEASE INHIBITOR, SERPIN"/>
    <property type="match status" value="1"/>
</dbReference>
<dbReference type="InterPro" id="IPR023796">
    <property type="entry name" value="Serpin_dom"/>
</dbReference>
<dbReference type="Gene3D" id="3.30.497.10">
    <property type="entry name" value="Antithrombin, subunit I, domain 2"/>
    <property type="match status" value="1"/>
</dbReference>
<organism evidence="6">
    <name type="scientific">Timema cristinae</name>
    <name type="common">Walking stick</name>
    <dbReference type="NCBI Taxonomy" id="61476"/>
    <lineage>
        <taxon>Eukaryota</taxon>
        <taxon>Metazoa</taxon>
        <taxon>Ecdysozoa</taxon>
        <taxon>Arthropoda</taxon>
        <taxon>Hexapoda</taxon>
        <taxon>Insecta</taxon>
        <taxon>Pterygota</taxon>
        <taxon>Neoptera</taxon>
        <taxon>Polyneoptera</taxon>
        <taxon>Phasmatodea</taxon>
        <taxon>Timematodea</taxon>
        <taxon>Timematoidea</taxon>
        <taxon>Timematidae</taxon>
        <taxon>Timema</taxon>
    </lineage>
</organism>
<dbReference type="Gene3D" id="2.30.39.10">
    <property type="entry name" value="Alpha-1-antitrypsin, domain 1"/>
    <property type="match status" value="1"/>
</dbReference>
<gene>
    <name evidence="6" type="ORF">TCEB3V08_LOCUS1401</name>
</gene>
<sequence length="2708" mass="293476">MDLGHTFGALDLILSSSTSRSSDRRLVLESVLSETSRVVSVGSFTTISIFLLQIETSPSGIKKVELKEVNPYLHGGRVENHLGKTTPSSPDRDSNLDLPVLSSRAQHDKRCEADKRAMPDLRWQLALLLLLSCVATHALPFPPNQRPTAAPQDAEVESEESRKVLGSSVVTSVSVIMDLGNGTKAYYADPMGRPVPKPTASAYVGSPPDLLHPDRYEFYTFDDSGDLVKKLMTLDEIHSIIAAGESGESPELRPNYYHSSLKSPSLLGEGAPVEIMDDAMAEYSSPEMGVHQVIESVQNVLKGELEASKDKSPIQIDLMVKPGNESPEWSALIPGIHMSPDGSTIIEMVSSEIPVTMSNNMILGSTSTPQGTVLPATNLLSITQTHASTSEASSQELPNTTTVKTTPHETSTTTTAAGTPLPKKTTTVKPLLTSEIDVPSFSTTIRLPAVSEKQPTTINKRPMTTMKTPVNTSEQASKFTTLNVNTSQFLNATTSLPTLVGPTSETPNKYVQDNEINLALPSNINTQSVLKDQLNISSSNDKYNNSVLVTNNKPKIPMETVVSINEANVSRENLTLTENDVQKLDSLGNNASLSEIDKVINSSRDQISASMKPDIAEILNSYETNVSSLNDTQKHSILSNMSGNNPLNISDYFNFNKTGNNPFNIFVNNPLNISNNYPFNVTGNNPFNISVNNPFNISSNYPFNLSSNNPLNISDSYPFNISENNPLNISVFTPVNISGNYPFNINDINHLNISGNYPFNISDVSVLGNELVAQSQEASSTVLVTQKPSISPVPTMFATSSLSQPSPSANVSTKATTQSPSALFTNLFELLSPGITKNLTSGNETKINFPQITEVNISIPSTVSPQIKPTTITEQTQSLTLQRDPLNEIMVGPNEEPITVTLPLKESHVINYTSNTIDNGSNKSSVVSVNKDILTTNVTDEYIVDKIPEASIQTVSVVSSAPVESIKDVASSSESSVKVTVVKTSSTSTVSSSSGNTASDENNQQVYEEMANKTSTHLSETKPNETIGVIKTDFGPLPSNITSSTVMGEKQESASQIVATVNNISAQSYQNNTVIHGIDIETISEQNMANGSSKISMKKEPVVANISTNISVINKTKVELNNAKESNSTKNHSSNSTTSDNTSPSVSQMESVTLKRPAGSDEYSNIGIVNGEIMGGDLKISQPSSSDINSVAASQVETVSVKTPLVQPDSYTNIGGSGGELMEGDLNAPPLPVQPDSYTNIGGLYGELMEGDLKAPTPALLPNIYTSIGGLDGDPMGGDLKVPQPLSSDISSVAASQVETVSVETPLVHPDSYTNIGSLGGEPLVADLKAPQSSGRPDSYDTIVNVIKDGVEVDPTVSSLNIYSTGNDGQASNKNKVVVKNEQEQAIMNKNTTKHDINESTSIMNESITHLLGQISTTQSDITEIVTELTKINNTTYNSIDSTEYTTLQFTHQDTSTDVSTDKTTLEAVERLDVSTTSSPTTIISLSSDMKFDKEDKTPLASSLSSVTTLEQAPNLFVSSDEGIDMSPELAESMSSMLSQIAEDSSTTILVADGGSLMEVTTYLSTTPDDGSETDDVDTNIRIIPITTNYKDGIKTNNVNTNIRIIPIDTSSKVGVETDNVNNNIRIIPIRGGSNYSAKDKFNASVGIKLNSTHYNESVTKNGQTTLEIIPVTEDIITKAPSFEKGSTKDKIIFVSPLLASETSTMLEFGNADNSSLTMTEIVNKTDLKEATASFENQTENIQVSNKINSSDDTINESSNITKPIDMNFTQIGMGSDIKNMLNVGMLNQKGEQEEIAEENNIVTEKISKVTETMAGEELVSTETGYYSTNEVSTESLRTNVISTELIDIPEGSTGRIEVTTELEETTKPRATMLLDSLTQNNIYDSTTESVNGTQLMVADSSNEKGDASNFEEILLSPLSNVEPNTNYNNGKVTTELISKTTVLENKDGTTLAIPTQYEQDVTDKVPSASQTKATQVKYIDEEGGSIKKKLETTTDNFSTHISDEMSTQAWEKIFDSSNTNFKTESTLELEVTTKSYTEVNVTEKETILTIGTSINTGIDVDKLDEQSKEQPITTESYTESFAESISTKTSVNQESDYKEDANQIAFSRKNSTILGITQAIFHTEESSTDSTTEATEKTKFTQLNDGITETSIIWNVTEEFEDNNSMGSTNFDDNNNNTGVKSAISKSTEKTWTLVSTIAPPETKIGTVEFVSSTATSLEVSTTTSTDIPSVNIESLKLSPLGITGSPIQDPSQGSLLDLYPAPQENKGLEASTLHLDKDVRSFSDLCNELAFRLWSAVASKGPASARSLVISPFAVTSLLAMVFLGARGPTSGQMNDILRLDDMVTFNPHQVFRNVTESIVLAKNPGVVTAAFVRELYSDKAKGKLLDFYKERAQQFYDGHVEEVDFSNIGDVVRRRTNLLVKRQTFGKVPEYLRGSNLMLRPPLAVFSANIFQTDCSQASTEGRDGEMYFTLLPATRQRRLVPIPAVVWRDGFLAGYDPVLDATAISLGGADTTVSTVMVLPGQQGQLASLEERLVDSPYAEGAWSRLLRTLHPRSGLELQLPRFSHRSQVNVTSALRRMGLRDLFAQGRADLKGLNGLSNDLHLADMVQVNTFSTCSEESRDSRRHVEVFPAATQRVGREEDDDDGELEGDEQDVVSIPLALRPRQARVPEGPRLRFDRPFLYLVRHNPTGLILHMGRFNPRLLR</sequence>
<feature type="compositionally biased region" description="Polar residues" evidence="4">
    <location>
        <begin position="386"/>
        <end position="399"/>
    </location>
</feature>
<feature type="compositionally biased region" description="Polar residues" evidence="4">
    <location>
        <begin position="995"/>
        <end position="1004"/>
    </location>
</feature>
<dbReference type="InterPro" id="IPR042185">
    <property type="entry name" value="Serpin_sf_2"/>
</dbReference>
<accession>A0A7R9GR06</accession>
<comment type="similarity">
    <text evidence="3">Belongs to the serpin family.</text>
</comment>
<name>A0A7R9GR06_TIMCR</name>
<feature type="domain" description="Serpin" evidence="5">
    <location>
        <begin position="2293"/>
        <end position="2704"/>
    </location>
</feature>
<dbReference type="InterPro" id="IPR023795">
    <property type="entry name" value="Serpin_CS"/>
</dbReference>
<dbReference type="GO" id="GO:0004867">
    <property type="term" value="F:serine-type endopeptidase inhibitor activity"/>
    <property type="evidence" value="ECO:0007669"/>
    <property type="project" value="UniProtKB-KW"/>
</dbReference>
<dbReference type="SUPFAM" id="SSF56574">
    <property type="entry name" value="Serpins"/>
    <property type="match status" value="1"/>
</dbReference>
<feature type="region of interest" description="Disordered" evidence="4">
    <location>
        <begin position="1121"/>
        <end position="1161"/>
    </location>
</feature>
<feature type="region of interest" description="Disordered" evidence="4">
    <location>
        <begin position="2636"/>
        <end position="2656"/>
    </location>
</feature>
<dbReference type="PANTHER" id="PTHR11461:SF372">
    <property type="entry name" value="ACCESSORY GLAND PROTEIN ACP76A-RELATED"/>
    <property type="match status" value="1"/>
</dbReference>
<evidence type="ECO:0000256" key="1">
    <source>
        <dbReference type="ARBA" id="ARBA00022690"/>
    </source>
</evidence>
<dbReference type="InterPro" id="IPR036186">
    <property type="entry name" value="Serpin_sf"/>
</dbReference>
<evidence type="ECO:0000256" key="4">
    <source>
        <dbReference type="SAM" id="MobiDB-lite"/>
    </source>
</evidence>
<feature type="compositionally biased region" description="Low complexity" evidence="4">
    <location>
        <begin position="1126"/>
        <end position="1147"/>
    </location>
</feature>
<feature type="compositionally biased region" description="Acidic residues" evidence="4">
    <location>
        <begin position="2643"/>
        <end position="2656"/>
    </location>
</feature>
<keyword evidence="2" id="KW-0722">Serine protease inhibitor</keyword>
<reference evidence="6" key="1">
    <citation type="submission" date="2020-11" db="EMBL/GenBank/DDBJ databases">
        <authorList>
            <person name="Tran Van P."/>
        </authorList>
    </citation>
    <scope>NUCLEOTIDE SEQUENCE</scope>
</reference>
<dbReference type="InterPro" id="IPR000215">
    <property type="entry name" value="Serpin_fam"/>
</dbReference>
<dbReference type="CDD" id="cd00172">
    <property type="entry name" value="serpin"/>
    <property type="match status" value="1"/>
</dbReference>
<protein>
    <recommendedName>
        <fullName evidence="5">Serpin domain-containing protein</fullName>
    </recommendedName>
</protein>
<evidence type="ECO:0000256" key="2">
    <source>
        <dbReference type="ARBA" id="ARBA00022900"/>
    </source>
</evidence>
<dbReference type="SMART" id="SM00093">
    <property type="entry name" value="SERPIN"/>
    <property type="match status" value="1"/>
</dbReference>
<evidence type="ECO:0000259" key="5">
    <source>
        <dbReference type="SMART" id="SM00093"/>
    </source>
</evidence>
<feature type="compositionally biased region" description="Low complexity" evidence="4">
    <location>
        <begin position="400"/>
        <end position="428"/>
    </location>
</feature>
<proteinExistence type="inferred from homology"/>